<evidence type="ECO:0008006" key="3">
    <source>
        <dbReference type="Google" id="ProtNLM"/>
    </source>
</evidence>
<organism evidence="1 2">
    <name type="scientific">Bipolaricaulis sibiricus</name>
    <dbReference type="NCBI Taxonomy" id="2501609"/>
    <lineage>
        <taxon>Bacteria</taxon>
        <taxon>Candidatus Bipolaricaulota</taxon>
        <taxon>Candidatus Bipolaricaulia</taxon>
        <taxon>Candidatus Bipolaricaulales</taxon>
        <taxon>Candidatus Bipolaricaulaceae</taxon>
        <taxon>Candidatus Bipolaricaulis</taxon>
    </lineage>
</organism>
<dbReference type="PANTHER" id="PTHR21621:SF4">
    <property type="entry name" value="GLUTATHIONE SYNTHETASE"/>
    <property type="match status" value="1"/>
</dbReference>
<dbReference type="KEGG" id="bih:BIP78_0136"/>
<dbReference type="AlphaFoldDB" id="A0A410FSE2"/>
<reference evidence="2" key="1">
    <citation type="submission" date="2018-12" db="EMBL/GenBank/DDBJ databases">
        <title>Complete genome sequence of an uncultured bacterium of the candidate phylum Bipolaricaulota.</title>
        <authorList>
            <person name="Kadnikov V.V."/>
            <person name="Mardanov A.V."/>
            <person name="Beletsky A.V."/>
            <person name="Frank Y.A."/>
            <person name="Karnachuk O.V."/>
            <person name="Ravin N.V."/>
        </authorList>
    </citation>
    <scope>NUCLEOTIDE SEQUENCE [LARGE SCALE GENOMIC DNA]</scope>
</reference>
<dbReference type="Proteomes" id="UP000287233">
    <property type="component" value="Chromosome"/>
</dbReference>
<dbReference type="EMBL" id="CP034928">
    <property type="protein sequence ID" value="QAA75904.1"/>
    <property type="molecule type" value="Genomic_DNA"/>
</dbReference>
<accession>A0A410FSE2</accession>
<dbReference type="Gene3D" id="3.30.470.20">
    <property type="entry name" value="ATP-grasp fold, B domain"/>
    <property type="match status" value="1"/>
</dbReference>
<proteinExistence type="predicted"/>
<evidence type="ECO:0000313" key="2">
    <source>
        <dbReference type="Proteomes" id="UP000287233"/>
    </source>
</evidence>
<dbReference type="GO" id="GO:0004363">
    <property type="term" value="F:glutathione synthase activity"/>
    <property type="evidence" value="ECO:0007669"/>
    <property type="project" value="TreeGrafter"/>
</dbReference>
<sequence length="269" mass="29129">MHVGLIMDRPPSAIMLEVIGRLAHWGIRMEVLDADRALVNLGELSLAHDWYVLKGGSQAALTIGGMLHMAGAKLLHSYPTTVILRNKLVVMQALQEGGLLVPETFLVTRAADIAPLLASGPLIVKPNDGRREEGVQVVRTPEDLLKLNIPAPILVQRYCPPDEVCPVSGRDLYLKVYRIGDRIFGTRRVWPRLPAGGAAPEPCPVSANIEQIARAVGEIFGLTLYGLDVVVSCGQPHVVDVIPMGSCDGVPNAAQHLADYFREAGERFA</sequence>
<gene>
    <name evidence="1" type="ORF">BIP78_0136</name>
</gene>
<protein>
    <recommendedName>
        <fullName evidence="3">ATP-grasp domain-containing protein</fullName>
    </recommendedName>
</protein>
<dbReference type="GO" id="GO:0005737">
    <property type="term" value="C:cytoplasm"/>
    <property type="evidence" value="ECO:0007669"/>
    <property type="project" value="TreeGrafter"/>
</dbReference>
<dbReference type="SUPFAM" id="SSF56059">
    <property type="entry name" value="Glutathione synthetase ATP-binding domain-like"/>
    <property type="match status" value="1"/>
</dbReference>
<evidence type="ECO:0000313" key="1">
    <source>
        <dbReference type="EMBL" id="QAA75904.1"/>
    </source>
</evidence>
<dbReference type="PANTHER" id="PTHR21621">
    <property type="entry name" value="RIBOSOMAL PROTEIN S6 MODIFICATION PROTEIN"/>
    <property type="match status" value="1"/>
</dbReference>
<name>A0A410FSE2_BIPS1</name>